<dbReference type="EnsemblMetazoa" id="PPAI005806-RA">
    <property type="protein sequence ID" value="PPAI005806-PA"/>
    <property type="gene ID" value="PPAI005806"/>
</dbReference>
<accession>A0A1B0DD35</accession>
<evidence type="ECO:0000256" key="1">
    <source>
        <dbReference type="ARBA" id="ARBA00007116"/>
    </source>
</evidence>
<dbReference type="GO" id="GO:0006412">
    <property type="term" value="P:translation"/>
    <property type="evidence" value="ECO:0007669"/>
    <property type="project" value="InterPro"/>
</dbReference>
<dbReference type="VEuPathDB" id="VectorBase:PPAPM1_008707"/>
<dbReference type="VEuPathDB" id="VectorBase:PPAI005806"/>
<dbReference type="InterPro" id="IPR005484">
    <property type="entry name" value="Ribosomal_uL18_bac/plant/anim"/>
</dbReference>
<dbReference type="GO" id="GO:0005840">
    <property type="term" value="C:ribosome"/>
    <property type="evidence" value="ECO:0007669"/>
    <property type="project" value="UniProtKB-KW"/>
</dbReference>
<evidence type="ECO:0000313" key="5">
    <source>
        <dbReference type="Proteomes" id="UP000092462"/>
    </source>
</evidence>
<dbReference type="InterPro" id="IPR036967">
    <property type="entry name" value="Ribosomal_uS11_sf"/>
</dbReference>
<evidence type="ECO:0000256" key="2">
    <source>
        <dbReference type="ARBA" id="ARBA00022980"/>
    </source>
</evidence>
<dbReference type="PANTHER" id="PTHR12899">
    <property type="entry name" value="39S RIBOSOMAL PROTEIN L18, MITOCHONDRIAL"/>
    <property type="match status" value="1"/>
</dbReference>
<proteinExistence type="inferred from homology"/>
<dbReference type="AlphaFoldDB" id="A0A1B0DD35"/>
<evidence type="ECO:0008006" key="6">
    <source>
        <dbReference type="Google" id="ProtNLM"/>
    </source>
</evidence>
<dbReference type="GO" id="GO:0008097">
    <property type="term" value="F:5S rRNA binding"/>
    <property type="evidence" value="ECO:0007669"/>
    <property type="project" value="TreeGrafter"/>
</dbReference>
<sequence length="145" mass="16517">MQQIFRQNIRLFSDFVRNRNPVNAELIGVAIKPDGYYLEKKKELFHNTLHIEHTNTIVTAKIINPHRQITVLKVSTQDWSLKKHLYKLNDTAAFVLLAKVLAERCLQAGVTELAPSSSIKFGSEFPKHSAFLETLTKNGVSMIEI</sequence>
<keyword evidence="2" id="KW-0689">Ribosomal protein</keyword>
<name>A0A1B0DD35_PHLPP</name>
<dbReference type="GO" id="GO:0005739">
    <property type="term" value="C:mitochondrion"/>
    <property type="evidence" value="ECO:0007669"/>
    <property type="project" value="TreeGrafter"/>
</dbReference>
<evidence type="ECO:0000313" key="4">
    <source>
        <dbReference type="EnsemblMetazoa" id="PPAI005806-PA"/>
    </source>
</evidence>
<dbReference type="EMBL" id="AJVK01031598">
    <property type="status" value="NOT_ANNOTATED_CDS"/>
    <property type="molecule type" value="Genomic_DNA"/>
</dbReference>
<dbReference type="GO" id="GO:1990904">
    <property type="term" value="C:ribonucleoprotein complex"/>
    <property type="evidence" value="ECO:0007669"/>
    <property type="project" value="UniProtKB-KW"/>
</dbReference>
<dbReference type="GO" id="GO:0003735">
    <property type="term" value="F:structural constituent of ribosome"/>
    <property type="evidence" value="ECO:0007669"/>
    <property type="project" value="InterPro"/>
</dbReference>
<reference evidence="4" key="1">
    <citation type="submission" date="2022-08" db="UniProtKB">
        <authorList>
            <consortium name="EnsemblMetazoa"/>
        </authorList>
    </citation>
    <scope>IDENTIFICATION</scope>
    <source>
        <strain evidence="4">Israel</strain>
    </source>
</reference>
<dbReference type="PANTHER" id="PTHR12899:SF3">
    <property type="entry name" value="LARGE RIBOSOMAL SUBUNIT PROTEIN UL18M"/>
    <property type="match status" value="1"/>
</dbReference>
<dbReference type="Proteomes" id="UP000092462">
    <property type="component" value="Unassembled WGS sequence"/>
</dbReference>
<comment type="similarity">
    <text evidence="1">Belongs to the universal ribosomal protein uL18 family.</text>
</comment>
<dbReference type="SUPFAM" id="SSF53137">
    <property type="entry name" value="Translational machinery components"/>
    <property type="match status" value="1"/>
</dbReference>
<evidence type="ECO:0000256" key="3">
    <source>
        <dbReference type="ARBA" id="ARBA00023274"/>
    </source>
</evidence>
<keyword evidence="5" id="KW-1185">Reference proteome</keyword>
<dbReference type="Gene3D" id="3.30.420.80">
    <property type="entry name" value="Ribosomal protein S11"/>
    <property type="match status" value="1"/>
</dbReference>
<protein>
    <recommendedName>
        <fullName evidence="6">Ribosomal protein L18</fullName>
    </recommendedName>
</protein>
<keyword evidence="3" id="KW-0687">Ribonucleoprotein</keyword>
<organism evidence="4 5">
    <name type="scientific">Phlebotomus papatasi</name>
    <name type="common">Sandfly</name>
    <dbReference type="NCBI Taxonomy" id="29031"/>
    <lineage>
        <taxon>Eukaryota</taxon>
        <taxon>Metazoa</taxon>
        <taxon>Ecdysozoa</taxon>
        <taxon>Arthropoda</taxon>
        <taxon>Hexapoda</taxon>
        <taxon>Insecta</taxon>
        <taxon>Pterygota</taxon>
        <taxon>Neoptera</taxon>
        <taxon>Endopterygota</taxon>
        <taxon>Diptera</taxon>
        <taxon>Nematocera</taxon>
        <taxon>Psychodoidea</taxon>
        <taxon>Psychodidae</taxon>
        <taxon>Phlebotomus</taxon>
        <taxon>Phlebotomus</taxon>
    </lineage>
</organism>